<evidence type="ECO:0000313" key="3">
    <source>
        <dbReference type="Proteomes" id="UP001432128"/>
    </source>
</evidence>
<feature type="region of interest" description="Disordered" evidence="1">
    <location>
        <begin position="33"/>
        <end position="56"/>
    </location>
</feature>
<dbReference type="RefSeq" id="WP_328857218.1">
    <property type="nucleotide sequence ID" value="NZ_CP108021.1"/>
</dbReference>
<gene>
    <name evidence="2" type="ORF">OG579_19040</name>
</gene>
<accession>A0AAU4K121</accession>
<sequence>MTTNDGAQQGLVQRMQQTADSLPWPVVFSKQLPGLQSGKLSPGPTPADGDDANPDQPYSWSYPMWVLLPQGITAGEVKSALNQNWRTQNFQVSERESGTVTAADREGYVFGAQTSAQGYLSLSIESPCFPKSQLNRSFLWPDRIESDT</sequence>
<dbReference type="KEGG" id="whr:OG579_19040"/>
<reference evidence="2 3" key="1">
    <citation type="submission" date="2022-10" db="EMBL/GenBank/DDBJ databases">
        <title>The complete genomes of actinobacterial strains from the NBC collection.</title>
        <authorList>
            <person name="Joergensen T.S."/>
            <person name="Alvarez Arevalo M."/>
            <person name="Sterndorff E.B."/>
            <person name="Faurdal D."/>
            <person name="Vuksanovic O."/>
            <person name="Mourched A.-S."/>
            <person name="Charusanti P."/>
            <person name="Shaw S."/>
            <person name="Blin K."/>
            <person name="Weber T."/>
        </authorList>
    </citation>
    <scope>NUCLEOTIDE SEQUENCE [LARGE SCALE GENOMIC DNA]</scope>
    <source>
        <strain evidence="2 3">NBC_00319</strain>
    </source>
</reference>
<evidence type="ECO:0000313" key="2">
    <source>
        <dbReference type="EMBL" id="WUM19766.1"/>
    </source>
</evidence>
<keyword evidence="3" id="KW-1185">Reference proteome</keyword>
<organism evidence="2 3">
    <name type="scientific">Williamsia herbipolensis</name>
    <dbReference type="NCBI Taxonomy" id="1603258"/>
    <lineage>
        <taxon>Bacteria</taxon>
        <taxon>Bacillati</taxon>
        <taxon>Actinomycetota</taxon>
        <taxon>Actinomycetes</taxon>
        <taxon>Mycobacteriales</taxon>
        <taxon>Nocardiaceae</taxon>
        <taxon>Williamsia</taxon>
    </lineage>
</organism>
<evidence type="ECO:0000256" key="1">
    <source>
        <dbReference type="SAM" id="MobiDB-lite"/>
    </source>
</evidence>
<proteinExistence type="predicted"/>
<dbReference type="EMBL" id="CP108021">
    <property type="protein sequence ID" value="WUM19766.1"/>
    <property type="molecule type" value="Genomic_DNA"/>
</dbReference>
<protein>
    <submittedName>
        <fullName evidence="2">Uncharacterized protein</fullName>
    </submittedName>
</protein>
<dbReference type="Proteomes" id="UP001432128">
    <property type="component" value="Chromosome"/>
</dbReference>
<dbReference type="AlphaFoldDB" id="A0AAU4K121"/>
<name>A0AAU4K121_9NOCA</name>